<accession>A0A2S2PJ80</accession>
<dbReference type="EMBL" id="GGMR01016881">
    <property type="protein sequence ID" value="MBY29500.1"/>
    <property type="molecule type" value="Transcribed_RNA"/>
</dbReference>
<name>A0A2S2PJ80_SCHGA</name>
<sequence>MYKKQKYSFVEGSLVIQIKLRGNQTVKQVDEFAYLGSIISNDRRNNSEIIKRICQAKIAFNSKKTLLASRNVSLKIKKNLLKTYVWSIALYGCEIWTITTENRRRLESFEMWCYRRMLRINWMDRITNKEVLDRITEAKLIWKNIVRRRNEWIGHIMRHEGLLKLIIEGCIDGKNRRGRPRLEYIQQIIKDLQGCNSYVEMKRKTDNREEWKMAANQSAD</sequence>
<reference evidence="1" key="1">
    <citation type="submission" date="2018-04" db="EMBL/GenBank/DDBJ databases">
        <title>Transcriptome of Schizaphis graminum biotype I.</title>
        <authorList>
            <person name="Scully E.D."/>
            <person name="Geib S.M."/>
            <person name="Palmer N.A."/>
            <person name="Koch K."/>
            <person name="Bradshaw J."/>
            <person name="Heng-Moss T."/>
            <person name="Sarath G."/>
        </authorList>
    </citation>
    <scope>NUCLEOTIDE SEQUENCE</scope>
</reference>
<dbReference type="PANTHER" id="PTHR47027">
    <property type="entry name" value="REVERSE TRANSCRIPTASE DOMAIN-CONTAINING PROTEIN"/>
    <property type="match status" value="1"/>
</dbReference>
<evidence type="ECO:0008006" key="2">
    <source>
        <dbReference type="Google" id="ProtNLM"/>
    </source>
</evidence>
<dbReference type="PANTHER" id="PTHR47027:SF20">
    <property type="entry name" value="REVERSE TRANSCRIPTASE-LIKE PROTEIN WITH RNA-DIRECTED DNA POLYMERASE DOMAIN"/>
    <property type="match status" value="1"/>
</dbReference>
<evidence type="ECO:0000313" key="1">
    <source>
        <dbReference type="EMBL" id="MBY29500.1"/>
    </source>
</evidence>
<gene>
    <name evidence="1" type="ORF">g.76286</name>
</gene>
<dbReference type="AlphaFoldDB" id="A0A2S2PJ80"/>
<protein>
    <recommendedName>
        <fullName evidence="2">Endonuclease-reverse transcriptase</fullName>
    </recommendedName>
</protein>
<organism evidence="1">
    <name type="scientific">Schizaphis graminum</name>
    <name type="common">Green bug aphid</name>
    <dbReference type="NCBI Taxonomy" id="13262"/>
    <lineage>
        <taxon>Eukaryota</taxon>
        <taxon>Metazoa</taxon>
        <taxon>Ecdysozoa</taxon>
        <taxon>Arthropoda</taxon>
        <taxon>Hexapoda</taxon>
        <taxon>Insecta</taxon>
        <taxon>Pterygota</taxon>
        <taxon>Neoptera</taxon>
        <taxon>Paraneoptera</taxon>
        <taxon>Hemiptera</taxon>
        <taxon>Sternorrhyncha</taxon>
        <taxon>Aphidomorpha</taxon>
        <taxon>Aphidoidea</taxon>
        <taxon>Aphididae</taxon>
        <taxon>Aphidini</taxon>
        <taxon>Schizaphis</taxon>
    </lineage>
</organism>
<proteinExistence type="predicted"/>